<dbReference type="AlphaFoldDB" id="A0A8X6N3S5"/>
<comment type="caution">
    <text evidence="1">The sequence shown here is derived from an EMBL/GenBank/DDBJ whole genome shotgun (WGS) entry which is preliminary data.</text>
</comment>
<gene>
    <name evidence="1" type="ORF">NPIL_49001</name>
</gene>
<name>A0A8X6N3S5_NEPPI</name>
<evidence type="ECO:0000313" key="1">
    <source>
        <dbReference type="EMBL" id="GFS92413.1"/>
    </source>
</evidence>
<accession>A0A8X6N3S5</accession>
<proteinExistence type="predicted"/>
<protein>
    <submittedName>
        <fullName evidence="1">Uncharacterized protein</fullName>
    </submittedName>
</protein>
<organism evidence="1 2">
    <name type="scientific">Nephila pilipes</name>
    <name type="common">Giant wood spider</name>
    <name type="synonym">Nephila maculata</name>
    <dbReference type="NCBI Taxonomy" id="299642"/>
    <lineage>
        <taxon>Eukaryota</taxon>
        <taxon>Metazoa</taxon>
        <taxon>Ecdysozoa</taxon>
        <taxon>Arthropoda</taxon>
        <taxon>Chelicerata</taxon>
        <taxon>Arachnida</taxon>
        <taxon>Araneae</taxon>
        <taxon>Araneomorphae</taxon>
        <taxon>Entelegynae</taxon>
        <taxon>Araneoidea</taxon>
        <taxon>Nephilidae</taxon>
        <taxon>Nephila</taxon>
    </lineage>
</organism>
<evidence type="ECO:0000313" key="2">
    <source>
        <dbReference type="Proteomes" id="UP000887013"/>
    </source>
</evidence>
<sequence length="84" mass="10026">MNSNCDNGSLQDFLMMNMDSITKNTLTCTTDEKRKRECPCLTWRLMMELGKSEAEWTSWNEARLRASDRNLKRSRSKVFWAYRH</sequence>
<dbReference type="EMBL" id="BMAW01099908">
    <property type="protein sequence ID" value="GFS92413.1"/>
    <property type="molecule type" value="Genomic_DNA"/>
</dbReference>
<keyword evidence="2" id="KW-1185">Reference proteome</keyword>
<reference evidence="1" key="1">
    <citation type="submission" date="2020-08" db="EMBL/GenBank/DDBJ databases">
        <title>Multicomponent nature underlies the extraordinary mechanical properties of spider dragline silk.</title>
        <authorList>
            <person name="Kono N."/>
            <person name="Nakamura H."/>
            <person name="Mori M."/>
            <person name="Yoshida Y."/>
            <person name="Ohtoshi R."/>
            <person name="Malay A.D."/>
            <person name="Moran D.A.P."/>
            <person name="Tomita M."/>
            <person name="Numata K."/>
            <person name="Arakawa K."/>
        </authorList>
    </citation>
    <scope>NUCLEOTIDE SEQUENCE</scope>
</reference>
<dbReference type="Proteomes" id="UP000887013">
    <property type="component" value="Unassembled WGS sequence"/>
</dbReference>